<gene>
    <name evidence="1" type="ORF">PICMEDRAFT_153969</name>
</gene>
<organism evidence="1 2">
    <name type="scientific">Pichia membranifaciens NRRL Y-2026</name>
    <dbReference type="NCBI Taxonomy" id="763406"/>
    <lineage>
        <taxon>Eukaryota</taxon>
        <taxon>Fungi</taxon>
        <taxon>Dikarya</taxon>
        <taxon>Ascomycota</taxon>
        <taxon>Saccharomycotina</taxon>
        <taxon>Pichiomycetes</taxon>
        <taxon>Pichiales</taxon>
        <taxon>Pichiaceae</taxon>
        <taxon>Pichia</taxon>
    </lineage>
</organism>
<evidence type="ECO:0000313" key="1">
    <source>
        <dbReference type="EMBL" id="ODQ46151.1"/>
    </source>
</evidence>
<keyword evidence="2" id="KW-1185">Reference proteome</keyword>
<sequence>MAEITRIEIRGYKKEKEGRGRKLEAGTTKCNDTGLKTFINSASGCPNLKKQPKLALQNVFCALVRWYFGPVYGQKLRNGSLQWVLERP</sequence>
<dbReference type="Proteomes" id="UP000094455">
    <property type="component" value="Unassembled WGS sequence"/>
</dbReference>
<accession>A0A1E3NJ66</accession>
<dbReference type="GeneID" id="30177494"/>
<dbReference type="EMBL" id="KV454004">
    <property type="protein sequence ID" value="ODQ46151.1"/>
    <property type="molecule type" value="Genomic_DNA"/>
</dbReference>
<dbReference type="RefSeq" id="XP_019017264.1">
    <property type="nucleotide sequence ID" value="XM_019160807.1"/>
</dbReference>
<evidence type="ECO:0000313" key="2">
    <source>
        <dbReference type="Proteomes" id="UP000094455"/>
    </source>
</evidence>
<proteinExistence type="predicted"/>
<protein>
    <submittedName>
        <fullName evidence="1">Uncharacterized protein</fullName>
    </submittedName>
</protein>
<name>A0A1E3NJ66_9ASCO</name>
<dbReference type="AlphaFoldDB" id="A0A1E3NJ66"/>
<reference evidence="1 2" key="1">
    <citation type="journal article" date="2016" name="Proc. Natl. Acad. Sci. U.S.A.">
        <title>Comparative genomics of biotechnologically important yeasts.</title>
        <authorList>
            <person name="Riley R."/>
            <person name="Haridas S."/>
            <person name="Wolfe K.H."/>
            <person name="Lopes M.R."/>
            <person name="Hittinger C.T."/>
            <person name="Goeker M."/>
            <person name="Salamov A.A."/>
            <person name="Wisecaver J.H."/>
            <person name="Long T.M."/>
            <person name="Calvey C.H."/>
            <person name="Aerts A.L."/>
            <person name="Barry K.W."/>
            <person name="Choi C."/>
            <person name="Clum A."/>
            <person name="Coughlan A.Y."/>
            <person name="Deshpande S."/>
            <person name="Douglass A.P."/>
            <person name="Hanson S.J."/>
            <person name="Klenk H.-P."/>
            <person name="LaButti K.M."/>
            <person name="Lapidus A."/>
            <person name="Lindquist E.A."/>
            <person name="Lipzen A.M."/>
            <person name="Meier-Kolthoff J.P."/>
            <person name="Ohm R.A."/>
            <person name="Otillar R.P."/>
            <person name="Pangilinan J.L."/>
            <person name="Peng Y."/>
            <person name="Rokas A."/>
            <person name="Rosa C.A."/>
            <person name="Scheuner C."/>
            <person name="Sibirny A.A."/>
            <person name="Slot J.C."/>
            <person name="Stielow J.B."/>
            <person name="Sun H."/>
            <person name="Kurtzman C.P."/>
            <person name="Blackwell M."/>
            <person name="Grigoriev I.V."/>
            <person name="Jeffries T.W."/>
        </authorList>
    </citation>
    <scope>NUCLEOTIDE SEQUENCE [LARGE SCALE GENOMIC DNA]</scope>
    <source>
        <strain evidence="1 2">NRRL Y-2026</strain>
    </source>
</reference>